<reference evidence="2 3" key="1">
    <citation type="submission" date="2023-04" db="EMBL/GenBank/DDBJ databases">
        <title>A novel bacteria isolated from coastal sediment.</title>
        <authorList>
            <person name="Liu X.-J."/>
            <person name="Du Z.-J."/>
        </authorList>
    </citation>
    <scope>NUCLEOTIDE SEQUENCE [LARGE SCALE GENOMIC DNA]</scope>
    <source>
        <strain evidence="2 3">SDUM461004</strain>
    </source>
</reference>
<dbReference type="EMBL" id="JARXIC010000020">
    <property type="protein sequence ID" value="MDQ8195201.1"/>
    <property type="molecule type" value="Genomic_DNA"/>
</dbReference>
<name>A0ABU1AN58_9BACT</name>
<sequence length="159" mass="17606">MTATVSGIRYGTSLGSVRQDWIGAGERLAVIDDYDWHSPGLDFHAANRQPVGMRLYCFLLIFCFACVGLSADETPLPLGAADLATDARLEAFKTHTLTSQLEVAFQTEALKQLDLKYELDPPSDLEVLQHENAQLKLRVAELERRLAIVEAKLSETEGE</sequence>
<feature type="coiled-coil region" evidence="1">
    <location>
        <begin position="125"/>
        <end position="159"/>
    </location>
</feature>
<dbReference type="RefSeq" id="WP_308985657.1">
    <property type="nucleotide sequence ID" value="NZ_JARXIC010000020.1"/>
</dbReference>
<keyword evidence="1" id="KW-0175">Coiled coil</keyword>
<evidence type="ECO:0000256" key="1">
    <source>
        <dbReference type="SAM" id="Coils"/>
    </source>
</evidence>
<organism evidence="2 3">
    <name type="scientific">Thalassobacterium sedimentorum</name>
    <dbReference type="NCBI Taxonomy" id="3041258"/>
    <lineage>
        <taxon>Bacteria</taxon>
        <taxon>Pseudomonadati</taxon>
        <taxon>Verrucomicrobiota</taxon>
        <taxon>Opitutia</taxon>
        <taxon>Puniceicoccales</taxon>
        <taxon>Coraliomargaritaceae</taxon>
        <taxon>Thalassobacterium</taxon>
    </lineage>
</organism>
<evidence type="ECO:0000313" key="2">
    <source>
        <dbReference type="EMBL" id="MDQ8195201.1"/>
    </source>
</evidence>
<proteinExistence type="predicted"/>
<comment type="caution">
    <text evidence="2">The sequence shown here is derived from an EMBL/GenBank/DDBJ whole genome shotgun (WGS) entry which is preliminary data.</text>
</comment>
<dbReference type="Proteomes" id="UP001243717">
    <property type="component" value="Unassembled WGS sequence"/>
</dbReference>
<protein>
    <recommendedName>
        <fullName evidence="4">YbgF trimerisation domain-containing protein</fullName>
    </recommendedName>
</protein>
<gene>
    <name evidence="2" type="ORF">QEH59_12250</name>
</gene>
<keyword evidence="3" id="KW-1185">Reference proteome</keyword>
<evidence type="ECO:0000313" key="3">
    <source>
        <dbReference type="Proteomes" id="UP001243717"/>
    </source>
</evidence>
<evidence type="ECO:0008006" key="4">
    <source>
        <dbReference type="Google" id="ProtNLM"/>
    </source>
</evidence>
<accession>A0ABU1AN58</accession>